<dbReference type="Gene3D" id="2.60.40.420">
    <property type="entry name" value="Cupredoxins - blue copper proteins"/>
    <property type="match status" value="1"/>
</dbReference>
<dbReference type="InterPro" id="IPR028096">
    <property type="entry name" value="EfeO_Cupredoxin"/>
</dbReference>
<keyword evidence="4" id="KW-0732">Signal</keyword>
<dbReference type="PROSITE" id="PS51257">
    <property type="entry name" value="PROKAR_LIPOPROTEIN"/>
    <property type="match status" value="1"/>
</dbReference>
<feature type="signal peptide" evidence="4">
    <location>
        <begin position="1"/>
        <end position="26"/>
    </location>
</feature>
<feature type="chain" id="PRO_5017062372" evidence="4">
    <location>
        <begin position="27"/>
        <end position="130"/>
    </location>
</feature>
<organism evidence="6 7">
    <name type="scientific">Paenibacillus alvei</name>
    <name type="common">Bacillus alvei</name>
    <dbReference type="NCBI Taxonomy" id="44250"/>
    <lineage>
        <taxon>Bacteria</taxon>
        <taxon>Bacillati</taxon>
        <taxon>Bacillota</taxon>
        <taxon>Bacilli</taxon>
        <taxon>Bacillales</taxon>
        <taxon>Paenibacillaceae</taxon>
        <taxon>Paenibacillus</taxon>
    </lineage>
</organism>
<evidence type="ECO:0000259" key="5">
    <source>
        <dbReference type="Pfam" id="PF13473"/>
    </source>
</evidence>
<dbReference type="GO" id="GO:0046872">
    <property type="term" value="F:metal ion binding"/>
    <property type="evidence" value="ECO:0007669"/>
    <property type="project" value="UniProtKB-KW"/>
</dbReference>
<gene>
    <name evidence="6" type="ORF">PBLR_11127</name>
</gene>
<name>A0A383R6J0_PAEAL</name>
<evidence type="ECO:0000313" key="7">
    <source>
        <dbReference type="Proteomes" id="UP000304148"/>
    </source>
</evidence>
<keyword evidence="2" id="KW-0479">Metal-binding</keyword>
<dbReference type="GO" id="GO:0030313">
    <property type="term" value="C:cell envelope"/>
    <property type="evidence" value="ECO:0007669"/>
    <property type="project" value="UniProtKB-SubCell"/>
</dbReference>
<dbReference type="EMBL" id="LS992241">
    <property type="protein sequence ID" value="SYX82705.1"/>
    <property type="molecule type" value="Genomic_DNA"/>
</dbReference>
<dbReference type="Pfam" id="PF13473">
    <property type="entry name" value="Cupredoxin_1"/>
    <property type="match status" value="1"/>
</dbReference>
<sequence>MKKMKIGAAALAAMLLAVSLAGCGSAKDSAKELEGTAASSEGTGAVTIKATNYKFEPETIKVKKGDKVKLTLSNQQGLHGLKLEDYNVELQEDGATAEFTADKAGTFEFHCSIMCGSGHDGMKGELVVEE</sequence>
<dbReference type="InterPro" id="IPR051403">
    <property type="entry name" value="NosZ/Cyto_c_oxidase_sub2"/>
</dbReference>
<reference evidence="7" key="1">
    <citation type="submission" date="2018-08" db="EMBL/GenBank/DDBJ databases">
        <authorList>
            <person name="Chevrot R."/>
        </authorList>
    </citation>
    <scope>NUCLEOTIDE SEQUENCE [LARGE SCALE GENOMIC DNA]</scope>
</reference>
<dbReference type="AlphaFoldDB" id="A0A383R6J0"/>
<evidence type="ECO:0000256" key="3">
    <source>
        <dbReference type="ARBA" id="ARBA00023008"/>
    </source>
</evidence>
<proteinExistence type="predicted"/>
<protein>
    <submittedName>
        <fullName evidence="6">Heme/copper-type cytochrome/quinol oxidase, subunit 2</fullName>
    </submittedName>
</protein>
<dbReference type="SUPFAM" id="SSF49503">
    <property type="entry name" value="Cupredoxins"/>
    <property type="match status" value="1"/>
</dbReference>
<keyword evidence="3" id="KW-0186">Copper</keyword>
<accession>A0A383R6J0</accession>
<evidence type="ECO:0000256" key="2">
    <source>
        <dbReference type="ARBA" id="ARBA00022723"/>
    </source>
</evidence>
<dbReference type="RefSeq" id="WP_138184973.1">
    <property type="nucleotide sequence ID" value="NZ_LS992241.1"/>
</dbReference>
<dbReference type="PANTHER" id="PTHR42838:SF2">
    <property type="entry name" value="NITROUS-OXIDE REDUCTASE"/>
    <property type="match status" value="1"/>
</dbReference>
<dbReference type="PANTHER" id="PTHR42838">
    <property type="entry name" value="CYTOCHROME C OXIDASE SUBUNIT II"/>
    <property type="match status" value="1"/>
</dbReference>
<feature type="domain" description="EfeO-type cupredoxin-like" evidence="5">
    <location>
        <begin position="27"/>
        <end position="128"/>
    </location>
</feature>
<evidence type="ECO:0000313" key="6">
    <source>
        <dbReference type="EMBL" id="SYX82705.1"/>
    </source>
</evidence>
<comment type="subcellular location">
    <subcellularLocation>
        <location evidence="1">Cell envelope</location>
    </subcellularLocation>
</comment>
<dbReference type="Proteomes" id="UP000304148">
    <property type="component" value="Chromosome"/>
</dbReference>
<evidence type="ECO:0000256" key="1">
    <source>
        <dbReference type="ARBA" id="ARBA00004196"/>
    </source>
</evidence>
<evidence type="ECO:0000256" key="4">
    <source>
        <dbReference type="SAM" id="SignalP"/>
    </source>
</evidence>
<dbReference type="InterPro" id="IPR008972">
    <property type="entry name" value="Cupredoxin"/>
</dbReference>